<organism evidence="3 4">
    <name type="scientific">Goodfellowiella coeruleoviolacea</name>
    <dbReference type="NCBI Taxonomy" id="334858"/>
    <lineage>
        <taxon>Bacteria</taxon>
        <taxon>Bacillati</taxon>
        <taxon>Actinomycetota</taxon>
        <taxon>Actinomycetes</taxon>
        <taxon>Pseudonocardiales</taxon>
        <taxon>Pseudonocardiaceae</taxon>
        <taxon>Goodfellowiella</taxon>
    </lineage>
</organism>
<dbReference type="InterPro" id="IPR000551">
    <property type="entry name" value="MerR-type_HTH_dom"/>
</dbReference>
<name>A0AAE3KCY8_9PSEU</name>
<dbReference type="SMART" id="SM00422">
    <property type="entry name" value="HTH_MERR"/>
    <property type="match status" value="1"/>
</dbReference>
<dbReference type="InterPro" id="IPR047057">
    <property type="entry name" value="MerR_fam"/>
</dbReference>
<comment type="caution">
    <text evidence="3">The sequence shown here is derived from an EMBL/GenBank/DDBJ whole genome shotgun (WGS) entry which is preliminary data.</text>
</comment>
<dbReference type="PANTHER" id="PTHR30204:SF98">
    <property type="entry name" value="HTH-TYPE TRANSCRIPTIONAL REGULATOR ADHR"/>
    <property type="match status" value="1"/>
</dbReference>
<dbReference type="Gene3D" id="1.10.1660.10">
    <property type="match status" value="1"/>
</dbReference>
<feature type="domain" description="HTH merR-type" evidence="2">
    <location>
        <begin position="23"/>
        <end position="93"/>
    </location>
</feature>
<proteinExistence type="predicted"/>
<dbReference type="EMBL" id="JAMTCK010000001">
    <property type="protein sequence ID" value="MCP2163431.1"/>
    <property type="molecule type" value="Genomic_DNA"/>
</dbReference>
<protein>
    <submittedName>
        <fullName evidence="3">DNA-binding transcriptional regulator, MerR family</fullName>
    </submittedName>
</protein>
<dbReference type="GO" id="GO:0003677">
    <property type="term" value="F:DNA binding"/>
    <property type="evidence" value="ECO:0007669"/>
    <property type="project" value="UniProtKB-KW"/>
</dbReference>
<keyword evidence="1 3" id="KW-0238">DNA-binding</keyword>
<dbReference type="CDD" id="cd01109">
    <property type="entry name" value="HTH_YyaN"/>
    <property type="match status" value="1"/>
</dbReference>
<accession>A0AAE3KCY8</accession>
<evidence type="ECO:0000313" key="4">
    <source>
        <dbReference type="Proteomes" id="UP001206128"/>
    </source>
</evidence>
<dbReference type="Pfam" id="PF13411">
    <property type="entry name" value="MerR_1"/>
    <property type="match status" value="1"/>
</dbReference>
<dbReference type="InterPro" id="IPR009061">
    <property type="entry name" value="DNA-bd_dom_put_sf"/>
</dbReference>
<dbReference type="SUPFAM" id="SSF46955">
    <property type="entry name" value="Putative DNA-binding domain"/>
    <property type="match status" value="1"/>
</dbReference>
<sequence>MVADMGGGDVGSGDRGMGNSAGGLSIGRVAEATGMSVHALRFFEREGLFLRPIPRTSGGQRVYDQADVDWLLLCNRLRDSGMPIATIRRFADLVRSGPGNETERLALLRDHEQAVRAKIAELTADLAVIQDKVRTYERHLREGTAVGLWAPTPPA</sequence>
<dbReference type="Proteomes" id="UP001206128">
    <property type="component" value="Unassembled WGS sequence"/>
</dbReference>
<evidence type="ECO:0000256" key="1">
    <source>
        <dbReference type="ARBA" id="ARBA00023125"/>
    </source>
</evidence>
<dbReference type="GO" id="GO:0003700">
    <property type="term" value="F:DNA-binding transcription factor activity"/>
    <property type="evidence" value="ECO:0007669"/>
    <property type="project" value="InterPro"/>
</dbReference>
<dbReference type="PANTHER" id="PTHR30204">
    <property type="entry name" value="REDOX-CYCLING DRUG-SENSING TRANSCRIPTIONAL ACTIVATOR SOXR"/>
    <property type="match status" value="1"/>
</dbReference>
<keyword evidence="4" id="KW-1185">Reference proteome</keyword>
<dbReference type="PROSITE" id="PS50937">
    <property type="entry name" value="HTH_MERR_2"/>
    <property type="match status" value="1"/>
</dbReference>
<gene>
    <name evidence="3" type="ORF">LX83_000271</name>
</gene>
<evidence type="ECO:0000313" key="3">
    <source>
        <dbReference type="EMBL" id="MCP2163431.1"/>
    </source>
</evidence>
<reference evidence="3" key="1">
    <citation type="submission" date="2022-06" db="EMBL/GenBank/DDBJ databases">
        <title>Genomic Encyclopedia of Archaeal and Bacterial Type Strains, Phase II (KMG-II): from individual species to whole genera.</title>
        <authorList>
            <person name="Goeker M."/>
        </authorList>
    </citation>
    <scope>NUCLEOTIDE SEQUENCE</scope>
    <source>
        <strain evidence="3">DSM 43935</strain>
    </source>
</reference>
<evidence type="ECO:0000259" key="2">
    <source>
        <dbReference type="PROSITE" id="PS50937"/>
    </source>
</evidence>
<dbReference type="AlphaFoldDB" id="A0AAE3KCY8"/>